<sequence>MGPMDKGDTRSARQTVERAADQAEDHPVLTTLARGGFIVMGVLHILIGWIAVRLATGSGGSGDEASNSGALSTIAEAPGGQFALWAAVIALAALALWQLSQLLTGEDLKERAKGAVMAVVYFSLAVTTSTFARGGSTSDGETATDVTASILAQPWGVVLVVVAGLVVLGAGVYNIWKGATRSFRKDLEAGAGSGQVGTAIVIAGTAGYIARGIAFGILGVLIIIAGWAHDPEQAAGLDSALRTLGEQPFGSVLLIIVGIGLILYGGYSIARARYVRM</sequence>
<feature type="transmembrane region" description="Helical" evidence="2">
    <location>
        <begin position="82"/>
        <end position="103"/>
    </location>
</feature>
<dbReference type="AlphaFoldDB" id="A0A8I0HCB0"/>
<feature type="transmembrane region" description="Helical" evidence="2">
    <location>
        <begin position="208"/>
        <end position="229"/>
    </location>
</feature>
<evidence type="ECO:0000256" key="1">
    <source>
        <dbReference type="SAM" id="MobiDB-lite"/>
    </source>
</evidence>
<keyword evidence="2" id="KW-1133">Transmembrane helix</keyword>
<organism evidence="4 5">
    <name type="scientific">Corynebacterium gallinarum</name>
    <dbReference type="NCBI Taxonomy" id="2762214"/>
    <lineage>
        <taxon>Bacteria</taxon>
        <taxon>Bacillati</taxon>
        <taxon>Actinomycetota</taxon>
        <taxon>Actinomycetes</taxon>
        <taxon>Mycobacteriales</taxon>
        <taxon>Corynebacteriaceae</taxon>
        <taxon>Corynebacterium</taxon>
    </lineage>
</organism>
<evidence type="ECO:0000313" key="5">
    <source>
        <dbReference type="Proteomes" id="UP000650224"/>
    </source>
</evidence>
<proteinExistence type="predicted"/>
<feature type="transmembrane region" description="Helical" evidence="2">
    <location>
        <begin position="249"/>
        <end position="270"/>
    </location>
</feature>
<protein>
    <submittedName>
        <fullName evidence="4">DUF1206 domain-containing protein</fullName>
    </submittedName>
</protein>
<feature type="transmembrane region" description="Helical" evidence="2">
    <location>
        <begin position="155"/>
        <end position="176"/>
    </location>
</feature>
<dbReference type="InterPro" id="IPR009597">
    <property type="entry name" value="DUF1206"/>
</dbReference>
<dbReference type="EMBL" id="JACSPR010000001">
    <property type="protein sequence ID" value="MBD8028991.1"/>
    <property type="molecule type" value="Genomic_DNA"/>
</dbReference>
<dbReference type="Proteomes" id="UP000650224">
    <property type="component" value="Unassembled WGS sequence"/>
</dbReference>
<keyword evidence="5" id="KW-1185">Reference proteome</keyword>
<feature type="domain" description="DUF1206" evidence="3">
    <location>
        <begin position="115"/>
        <end position="181"/>
    </location>
</feature>
<feature type="domain" description="DUF1206" evidence="3">
    <location>
        <begin position="36"/>
        <end position="101"/>
    </location>
</feature>
<evidence type="ECO:0000259" key="3">
    <source>
        <dbReference type="Pfam" id="PF06724"/>
    </source>
</evidence>
<feature type="region of interest" description="Disordered" evidence="1">
    <location>
        <begin position="1"/>
        <end position="22"/>
    </location>
</feature>
<evidence type="ECO:0000313" key="4">
    <source>
        <dbReference type="EMBL" id="MBD8028991.1"/>
    </source>
</evidence>
<dbReference type="Pfam" id="PF06724">
    <property type="entry name" value="DUF1206"/>
    <property type="match status" value="3"/>
</dbReference>
<feature type="domain" description="DUF1206" evidence="3">
    <location>
        <begin position="206"/>
        <end position="274"/>
    </location>
</feature>
<accession>A0A8I0HCB0</accession>
<reference evidence="4 5" key="1">
    <citation type="submission" date="2020-08" db="EMBL/GenBank/DDBJ databases">
        <title>A Genomic Blueprint of the Chicken Gut Microbiome.</title>
        <authorList>
            <person name="Gilroy R."/>
            <person name="Ravi A."/>
            <person name="Getino M."/>
            <person name="Pursley I."/>
            <person name="Horton D.L."/>
            <person name="Alikhan N.-F."/>
            <person name="Baker D."/>
            <person name="Gharbi K."/>
            <person name="Hall N."/>
            <person name="Watson M."/>
            <person name="Adriaenssens E.M."/>
            <person name="Foster-Nyarko E."/>
            <person name="Jarju S."/>
            <person name="Secka A."/>
            <person name="Antonio M."/>
            <person name="Oren A."/>
            <person name="Chaudhuri R."/>
            <person name="La Ragione R.M."/>
            <person name="Hildebrand F."/>
            <person name="Pallen M.J."/>
        </authorList>
    </citation>
    <scope>NUCLEOTIDE SEQUENCE [LARGE SCALE GENOMIC DNA]</scope>
    <source>
        <strain evidence="4 5">Sa1YVA5</strain>
    </source>
</reference>
<feature type="transmembrane region" description="Helical" evidence="2">
    <location>
        <begin position="32"/>
        <end position="52"/>
    </location>
</feature>
<keyword evidence="2" id="KW-0472">Membrane</keyword>
<name>A0A8I0HCB0_9CORY</name>
<keyword evidence="2" id="KW-0812">Transmembrane</keyword>
<gene>
    <name evidence="4" type="ORF">H9627_01375</name>
</gene>
<comment type="caution">
    <text evidence="4">The sequence shown here is derived from an EMBL/GenBank/DDBJ whole genome shotgun (WGS) entry which is preliminary data.</text>
</comment>
<feature type="transmembrane region" description="Helical" evidence="2">
    <location>
        <begin position="115"/>
        <end position="135"/>
    </location>
</feature>
<evidence type="ECO:0000256" key="2">
    <source>
        <dbReference type="SAM" id="Phobius"/>
    </source>
</evidence>